<dbReference type="Gene3D" id="1.10.287.1490">
    <property type="match status" value="1"/>
</dbReference>
<dbReference type="RefSeq" id="WP_149778350.1">
    <property type="nucleotide sequence ID" value="NZ_FRCB01000001.1"/>
</dbReference>
<evidence type="ECO:0008006" key="6">
    <source>
        <dbReference type="Google" id="ProtNLM"/>
    </source>
</evidence>
<name>A0A1M7BI33_9RHOB</name>
<evidence type="ECO:0000313" key="5">
    <source>
        <dbReference type="Proteomes" id="UP000322545"/>
    </source>
</evidence>
<dbReference type="EMBL" id="FRCB01000001">
    <property type="protein sequence ID" value="SHL54607.1"/>
    <property type="molecule type" value="Genomic_DNA"/>
</dbReference>
<sequence length="459" mass="47742">MAEKKRSRNKSDKPIDTSAADTATDATNTSTPEPAPEHDHDTAVSQTPETSPDAADAATPEDSQPAEPEREPDADKPLGSEKKDDETDHGDAAPDLTDPVEQEPEETPDATEETRDTVEKPMPVAPPPEQVVVRKGGFFAMLLGGVAAAAIGFGMARYVLPQDFPFPASGGDSAAIQDLTQRIEAQSQDLAQLSSRIDTLADGSEPGAITAEMDSLSAAIDTVSGRVNEIATRIDAFDARLSDVEARGTSGSGDSQAALSAYEQELRELQASIAQQKAEISAIAEDARAKEESAVETAQAAMRRAALTRIQTALDAGTPFDAALADLEAADVAVPEALASAAAEGVPTQASLTETFPDAARRALAVSRAAVDDAGAGGLGGFLRSQLGARSLEPREGDDPDAVLSRAEAAAREGRLNDALAEIETLPEEGRAELSDWSAEAARRLDALAAAKALAQDLN</sequence>
<feature type="compositionally biased region" description="Low complexity" evidence="2">
    <location>
        <begin position="16"/>
        <end position="31"/>
    </location>
</feature>
<evidence type="ECO:0000313" key="4">
    <source>
        <dbReference type="EMBL" id="SHL54607.1"/>
    </source>
</evidence>
<keyword evidence="3" id="KW-1133">Transmembrane helix</keyword>
<feature type="compositionally biased region" description="Basic and acidic residues" evidence="2">
    <location>
        <begin position="67"/>
        <end position="92"/>
    </location>
</feature>
<keyword evidence="3" id="KW-0472">Membrane</keyword>
<feature type="region of interest" description="Disordered" evidence="2">
    <location>
        <begin position="1"/>
        <end position="128"/>
    </location>
</feature>
<keyword evidence="3" id="KW-0812">Transmembrane</keyword>
<dbReference type="Proteomes" id="UP000322545">
    <property type="component" value="Unassembled WGS sequence"/>
</dbReference>
<proteinExistence type="predicted"/>
<feature type="compositionally biased region" description="Acidic residues" evidence="2">
    <location>
        <begin position="98"/>
        <end position="111"/>
    </location>
</feature>
<keyword evidence="1" id="KW-0175">Coiled coil</keyword>
<gene>
    <name evidence="4" type="ORF">SAMN05443432_101840</name>
</gene>
<accession>A0A1M7BI33</accession>
<keyword evidence="5" id="KW-1185">Reference proteome</keyword>
<reference evidence="4 5" key="1">
    <citation type="submission" date="2016-11" db="EMBL/GenBank/DDBJ databases">
        <authorList>
            <person name="Varghese N."/>
            <person name="Submissions S."/>
        </authorList>
    </citation>
    <scope>NUCLEOTIDE SEQUENCE [LARGE SCALE GENOMIC DNA]</scope>
    <source>
        <strain evidence="4 5">DSM 28249</strain>
    </source>
</reference>
<feature type="coiled-coil region" evidence="1">
    <location>
        <begin position="259"/>
        <end position="286"/>
    </location>
</feature>
<organism evidence="4 5">
    <name type="scientific">Roseovarius litoreus</name>
    <dbReference type="NCBI Taxonomy" id="1155722"/>
    <lineage>
        <taxon>Bacteria</taxon>
        <taxon>Pseudomonadati</taxon>
        <taxon>Pseudomonadota</taxon>
        <taxon>Alphaproteobacteria</taxon>
        <taxon>Rhodobacterales</taxon>
        <taxon>Roseobacteraceae</taxon>
        <taxon>Roseovarius</taxon>
    </lineage>
</organism>
<evidence type="ECO:0000256" key="3">
    <source>
        <dbReference type="SAM" id="Phobius"/>
    </source>
</evidence>
<dbReference type="AlphaFoldDB" id="A0A1M7BI33"/>
<feature type="transmembrane region" description="Helical" evidence="3">
    <location>
        <begin position="138"/>
        <end position="160"/>
    </location>
</feature>
<protein>
    <recommendedName>
        <fullName evidence="6">Inner membrane protein</fullName>
    </recommendedName>
</protein>
<evidence type="ECO:0000256" key="2">
    <source>
        <dbReference type="SAM" id="MobiDB-lite"/>
    </source>
</evidence>
<feature type="compositionally biased region" description="Basic and acidic residues" evidence="2">
    <location>
        <begin position="1"/>
        <end position="15"/>
    </location>
</feature>
<evidence type="ECO:0000256" key="1">
    <source>
        <dbReference type="SAM" id="Coils"/>
    </source>
</evidence>